<dbReference type="EMBL" id="CAKOGP040001872">
    <property type="protein sequence ID" value="CAJ1954976.1"/>
    <property type="molecule type" value="Genomic_DNA"/>
</dbReference>
<proteinExistence type="predicted"/>
<evidence type="ECO:0000313" key="3">
    <source>
        <dbReference type="Proteomes" id="UP001295423"/>
    </source>
</evidence>
<dbReference type="PANTHER" id="PTHR33050">
    <property type="entry name" value="REVERSE TRANSCRIPTASE DOMAIN-CONTAINING PROTEIN"/>
    <property type="match status" value="1"/>
</dbReference>
<feature type="region of interest" description="Disordered" evidence="1">
    <location>
        <begin position="266"/>
        <end position="292"/>
    </location>
</feature>
<sequence>MAVHEFQRSNSWETFATAQRGSDPDIAPNVRHLAHPAAHLLDHLRNHGAPIPMSTLPWNTQRRDNAVARGPHKSAKDEVSFVREEFTDFLNKKFWTILPYRLVRHLQNLRLSPLGVVPQRDRRPRLIVDLSFFGINQESVPIAPSDSMQFGRALHRILQRILQANPLHGPVYISKIDIADGFYRIQLAPYAVPHLAVLLPQHPNEEAMVAFPLVLPMGWVNSPPYFSAVTETGAYLMNRRLKQRPQEPPHRLEDLALCPPALQKPASSLPPTTHRVDDPIATPPSKPIHQPRFHRPMRYADVYVDDFISLVQGTENDRRQAMRTLLHVLDTVFRPRDSTGDLPFCQEPASVKKLKKGDASWSTKNVVLGWLLDSVDKTISLPPHRIERLQTILAGIGPTKKRISAKNWHRLLGELRSMVIGIPGARGLFSPLQEAFRTETPDHRLRLNAMVHQFLDDFRQLSTTLADRPTRIAKLIPQDPSVIGTTDASGTGMGGVAFLNTPSGLRPILWRHRYPKHVQSKLITFDNPRGSLSIGDLELSATVCQHDVVTTAADAREHTIHSFHDNTAAQFWQRKGSTTTTGPAAALLRLQSHHQRVFRYVPFHDYLPGLLNKMNELLGAAPRSAADSFRRDLDISQQTVRKGVVRGTQDTADAHWELWTKFCEELGLDPLLRVPDPVQFLQVFATRYRRRPGKARFRTPYARWARRWPAWGPGMLGKTARVPLTSA</sequence>
<accession>A0AAD2PVI0</accession>
<dbReference type="InterPro" id="IPR052055">
    <property type="entry name" value="Hepadnavirus_pol/RT"/>
</dbReference>
<reference evidence="2" key="1">
    <citation type="submission" date="2023-08" db="EMBL/GenBank/DDBJ databases">
        <authorList>
            <person name="Audoor S."/>
            <person name="Bilcke G."/>
        </authorList>
    </citation>
    <scope>NUCLEOTIDE SEQUENCE</scope>
</reference>
<gene>
    <name evidence="2" type="ORF">CYCCA115_LOCUS15528</name>
</gene>
<dbReference type="InterPro" id="IPR043128">
    <property type="entry name" value="Rev_trsase/Diguanyl_cyclase"/>
</dbReference>
<dbReference type="InterPro" id="IPR043502">
    <property type="entry name" value="DNA/RNA_pol_sf"/>
</dbReference>
<keyword evidence="3" id="KW-1185">Reference proteome</keyword>
<organism evidence="2 3">
    <name type="scientific">Cylindrotheca closterium</name>
    <dbReference type="NCBI Taxonomy" id="2856"/>
    <lineage>
        <taxon>Eukaryota</taxon>
        <taxon>Sar</taxon>
        <taxon>Stramenopiles</taxon>
        <taxon>Ochrophyta</taxon>
        <taxon>Bacillariophyta</taxon>
        <taxon>Bacillariophyceae</taxon>
        <taxon>Bacillariophycidae</taxon>
        <taxon>Bacillariales</taxon>
        <taxon>Bacillariaceae</taxon>
        <taxon>Cylindrotheca</taxon>
    </lineage>
</organism>
<comment type="caution">
    <text evidence="2">The sequence shown here is derived from an EMBL/GenBank/DDBJ whole genome shotgun (WGS) entry which is preliminary data.</text>
</comment>
<dbReference type="Gene3D" id="3.30.70.270">
    <property type="match status" value="1"/>
</dbReference>
<dbReference type="AlphaFoldDB" id="A0AAD2PVI0"/>
<protein>
    <recommendedName>
        <fullName evidence="4">Reverse transcriptase domain-containing protein</fullName>
    </recommendedName>
</protein>
<evidence type="ECO:0008006" key="4">
    <source>
        <dbReference type="Google" id="ProtNLM"/>
    </source>
</evidence>
<evidence type="ECO:0000313" key="2">
    <source>
        <dbReference type="EMBL" id="CAJ1954976.1"/>
    </source>
</evidence>
<name>A0AAD2PVI0_9STRA</name>
<dbReference type="Proteomes" id="UP001295423">
    <property type="component" value="Unassembled WGS sequence"/>
</dbReference>
<dbReference type="PANTHER" id="PTHR33050:SF7">
    <property type="entry name" value="RIBONUCLEASE H"/>
    <property type="match status" value="1"/>
</dbReference>
<dbReference type="SUPFAM" id="SSF56672">
    <property type="entry name" value="DNA/RNA polymerases"/>
    <property type="match status" value="1"/>
</dbReference>
<dbReference type="Gene3D" id="3.10.10.10">
    <property type="entry name" value="HIV Type 1 Reverse Transcriptase, subunit A, domain 1"/>
    <property type="match status" value="1"/>
</dbReference>
<evidence type="ECO:0000256" key="1">
    <source>
        <dbReference type="SAM" id="MobiDB-lite"/>
    </source>
</evidence>